<reference evidence="1" key="1">
    <citation type="submission" date="2022-01" db="EMBL/GenBank/DDBJ databases">
        <title>Genome-Based Taxonomic Classification of the Phylum Actinobacteria.</title>
        <authorList>
            <person name="Gao Y."/>
        </authorList>
    </citation>
    <scope>NUCLEOTIDE SEQUENCE</scope>
    <source>
        <strain evidence="1">KLBMP 8922</strain>
    </source>
</reference>
<dbReference type="AlphaFoldDB" id="A0AA41Q2L7"/>
<dbReference type="SUPFAM" id="SSF143011">
    <property type="entry name" value="RelE-like"/>
    <property type="match status" value="1"/>
</dbReference>
<name>A0AA41Q2L7_9ACTN</name>
<keyword evidence="2" id="KW-1185">Reference proteome</keyword>
<gene>
    <name evidence="1" type="ORF">LZ495_24680</name>
</gene>
<dbReference type="Pfam" id="PF05973">
    <property type="entry name" value="Gp49"/>
    <property type="match status" value="1"/>
</dbReference>
<dbReference type="RefSeq" id="WP_235055062.1">
    <property type="nucleotide sequence ID" value="NZ_JAKFHA010000016.1"/>
</dbReference>
<organism evidence="1 2">
    <name type="scientific">Yinghuangia soli</name>
    <dbReference type="NCBI Taxonomy" id="2908204"/>
    <lineage>
        <taxon>Bacteria</taxon>
        <taxon>Bacillati</taxon>
        <taxon>Actinomycetota</taxon>
        <taxon>Actinomycetes</taxon>
        <taxon>Kitasatosporales</taxon>
        <taxon>Streptomycetaceae</taxon>
        <taxon>Yinghuangia</taxon>
    </lineage>
</organism>
<comment type="caution">
    <text evidence="1">The sequence shown here is derived from an EMBL/GenBank/DDBJ whole genome shotgun (WGS) entry which is preliminary data.</text>
</comment>
<dbReference type="InterPro" id="IPR035093">
    <property type="entry name" value="RelE/ParE_toxin_dom_sf"/>
</dbReference>
<evidence type="ECO:0000313" key="2">
    <source>
        <dbReference type="Proteomes" id="UP001165378"/>
    </source>
</evidence>
<dbReference type="Proteomes" id="UP001165378">
    <property type="component" value="Unassembled WGS sequence"/>
</dbReference>
<protein>
    <submittedName>
        <fullName evidence="1">Type II toxin-antitoxin system RelE/ParE family toxin</fullName>
    </submittedName>
</protein>
<sequence>MDVVGGELYDVELEPEVGEWLSSLTPKQYRQALEAVDFLVDAPTTLGEPHARYLGSGLRELRLRVHPRNMRLTYWLAPGRRIVLLTVFPKTRSLERREVERARAVMKECQAEHPPATHFWEPDA</sequence>
<accession>A0AA41Q2L7</accession>
<evidence type="ECO:0000313" key="1">
    <source>
        <dbReference type="EMBL" id="MCF2530395.1"/>
    </source>
</evidence>
<proteinExistence type="predicted"/>
<dbReference type="InterPro" id="IPR009241">
    <property type="entry name" value="HigB-like"/>
</dbReference>
<dbReference type="EMBL" id="JAKFHA010000016">
    <property type="protein sequence ID" value="MCF2530395.1"/>
    <property type="molecule type" value="Genomic_DNA"/>
</dbReference>